<dbReference type="EMBL" id="CP041046">
    <property type="protein sequence ID" value="QDE40353.1"/>
    <property type="molecule type" value="Genomic_DNA"/>
</dbReference>
<evidence type="ECO:0000256" key="8">
    <source>
        <dbReference type="ARBA" id="ARBA00023145"/>
    </source>
</evidence>
<feature type="active site" description="Charge relay system" evidence="9">
    <location>
        <position position="266"/>
    </location>
</feature>
<dbReference type="Pfam" id="PF00082">
    <property type="entry name" value="Peptidase_S8"/>
    <property type="match status" value="1"/>
</dbReference>
<dbReference type="PROSITE" id="PS00136">
    <property type="entry name" value="SUBTILASE_ASP"/>
    <property type="match status" value="1"/>
</dbReference>
<evidence type="ECO:0000256" key="4">
    <source>
        <dbReference type="ARBA" id="ARBA00022670"/>
    </source>
</evidence>
<dbReference type="PRINTS" id="PR00723">
    <property type="entry name" value="SUBTILISIN"/>
</dbReference>
<evidence type="ECO:0000256" key="11">
    <source>
        <dbReference type="SAM" id="SignalP"/>
    </source>
</evidence>
<dbReference type="GO" id="GO:0005576">
    <property type="term" value="C:extracellular region"/>
    <property type="evidence" value="ECO:0007669"/>
    <property type="project" value="UniProtKB-SubCell"/>
</dbReference>
<feature type="active site" description="Charge relay system" evidence="9">
    <location>
        <position position="456"/>
    </location>
</feature>
<dbReference type="OrthoDB" id="9790784at2"/>
<keyword evidence="8" id="KW-0865">Zymogen</keyword>
<dbReference type="Proteomes" id="UP000316093">
    <property type="component" value="Chromosome"/>
</dbReference>
<dbReference type="Gene3D" id="2.60.120.380">
    <property type="match status" value="1"/>
</dbReference>
<dbReference type="AlphaFoldDB" id="A0A4Y5Z7X5"/>
<evidence type="ECO:0000256" key="10">
    <source>
        <dbReference type="RuleBase" id="RU003355"/>
    </source>
</evidence>
<feature type="domain" description="Peptidase S8/S53" evidence="12">
    <location>
        <begin position="188"/>
        <end position="506"/>
    </location>
</feature>
<comment type="subcellular location">
    <subcellularLocation>
        <location evidence="1">Secreted</location>
    </subcellularLocation>
</comment>
<evidence type="ECO:0000256" key="6">
    <source>
        <dbReference type="ARBA" id="ARBA00022801"/>
    </source>
</evidence>
<evidence type="ECO:0000259" key="12">
    <source>
        <dbReference type="Pfam" id="PF00082"/>
    </source>
</evidence>
<keyword evidence="5 11" id="KW-0732">Signal</keyword>
<evidence type="ECO:0000256" key="7">
    <source>
        <dbReference type="ARBA" id="ARBA00022825"/>
    </source>
</evidence>
<dbReference type="GO" id="GO:0004252">
    <property type="term" value="F:serine-type endopeptidase activity"/>
    <property type="evidence" value="ECO:0007669"/>
    <property type="project" value="UniProtKB-UniRule"/>
</dbReference>
<dbReference type="PANTHER" id="PTHR43806:SF11">
    <property type="entry name" value="CEREVISIN-RELATED"/>
    <property type="match status" value="1"/>
</dbReference>
<evidence type="ECO:0000313" key="15">
    <source>
        <dbReference type="Proteomes" id="UP000316093"/>
    </source>
</evidence>
<feature type="signal peptide" evidence="11">
    <location>
        <begin position="1"/>
        <end position="23"/>
    </location>
</feature>
<evidence type="ECO:0000256" key="3">
    <source>
        <dbReference type="ARBA" id="ARBA00022525"/>
    </source>
</evidence>
<dbReference type="GO" id="GO:0006508">
    <property type="term" value="P:proteolysis"/>
    <property type="evidence" value="ECO:0007669"/>
    <property type="project" value="UniProtKB-KW"/>
</dbReference>
<dbReference type="InterPro" id="IPR007280">
    <property type="entry name" value="Peptidase_C_arc/bac"/>
</dbReference>
<evidence type="ECO:0000256" key="5">
    <source>
        <dbReference type="ARBA" id="ARBA00022729"/>
    </source>
</evidence>
<keyword evidence="7 9" id="KW-0720">Serine protease</keyword>
<evidence type="ECO:0000256" key="1">
    <source>
        <dbReference type="ARBA" id="ARBA00004613"/>
    </source>
</evidence>
<gene>
    <name evidence="14" type="ORF">FIV34_14615</name>
</gene>
<dbReference type="InterPro" id="IPR023827">
    <property type="entry name" value="Peptidase_S8_Asp-AS"/>
</dbReference>
<accession>A0A4Y5Z7X5</accession>
<keyword evidence="3" id="KW-0964">Secreted</keyword>
<dbReference type="Pfam" id="PF04151">
    <property type="entry name" value="PPC"/>
    <property type="match status" value="1"/>
</dbReference>
<feature type="active site" description="Charge relay system" evidence="9">
    <location>
        <position position="197"/>
    </location>
</feature>
<protein>
    <submittedName>
        <fullName evidence="14">Protease</fullName>
    </submittedName>
</protein>
<name>A0A4Y5Z7X5_9GAMM</name>
<keyword evidence="6 9" id="KW-0378">Hydrolase</keyword>
<dbReference type="KEGG" id="lpy:FIV34_14615"/>
<reference evidence="14 15" key="1">
    <citation type="submission" date="2019-06" db="EMBL/GenBank/DDBJ databases">
        <title>A complete genome sequence for Luteibacter pinisoli MAH-14.</title>
        <authorList>
            <person name="Baltrus D.A."/>
        </authorList>
    </citation>
    <scope>NUCLEOTIDE SEQUENCE [LARGE SCALE GENOMIC DNA]</scope>
    <source>
        <strain evidence="14 15">MAH-14</strain>
    </source>
</reference>
<evidence type="ECO:0000256" key="2">
    <source>
        <dbReference type="ARBA" id="ARBA00011073"/>
    </source>
</evidence>
<dbReference type="PROSITE" id="PS51892">
    <property type="entry name" value="SUBTILASE"/>
    <property type="match status" value="1"/>
</dbReference>
<sequence length="635" mass="64311">MTTRFSRAALAAALLLALPAAHAADALSAKVNATTLKADTRADRFIITYRAGSAERSNATAAVNGVASAVTRAGLNGKTRGAALATTYQRKLGIGADLVRVSRKLSASEATTLMNQLAANPAVLRVEPDVLMHPFVDDPVIPNDPKFATWQWDMRDGDGTYETIGNDTTAYANLGGANVARAWNLADGQGVTVAVLDTGITHHSDLDLSLADLGYDFITDAFVSGRSTDGRVSGGWDLGDWTTDAKYTDPSTGCVDPSAAEDSSWHGTHVSGTIAELTNNGIGTAGVAHNARVLPVRVLGHCGGYTSDIADGITWASGGHVDGVPDNATPVQVISMSLGGQGACAATDVTGQAIAGALSRGVTVVVAAGNENQPVANVTPASCPGVIAVGANGISGKRAFYSNYGSGVSIAAPGGGVFADDASYGQQVYAGVVWSAGNLGAHEPEGEGYIGMAGTSQATPHVAGTVALIASARQALALPALKPQQVRSVLVSTARAFPGKPDQPIGGGILDAYAAVVKAMDPATGTVTAEQLINGTAVPGLVGYAGDSLLFAIDVPAGARGLSLRSYGGTGDVSLFVKRGAVPAADGSDADFRSVKPGNSETVVQAVPTAGTWYVRVVSVQDFANLTVLGGFIAP</sequence>
<dbReference type="InterPro" id="IPR036852">
    <property type="entry name" value="Peptidase_S8/S53_dom_sf"/>
</dbReference>
<comment type="similarity">
    <text evidence="2 9 10">Belongs to the peptidase S8 family.</text>
</comment>
<evidence type="ECO:0000256" key="9">
    <source>
        <dbReference type="PROSITE-ProRule" id="PRU01240"/>
    </source>
</evidence>
<dbReference type="RefSeq" id="WP_139983975.1">
    <property type="nucleotide sequence ID" value="NZ_CP041046.1"/>
</dbReference>
<evidence type="ECO:0000313" key="14">
    <source>
        <dbReference type="EMBL" id="QDE40353.1"/>
    </source>
</evidence>
<dbReference type="FunFam" id="3.40.50.200:FF:000022">
    <property type="entry name" value="Extracellular protease"/>
    <property type="match status" value="1"/>
</dbReference>
<feature type="chain" id="PRO_5021342023" evidence="11">
    <location>
        <begin position="24"/>
        <end position="635"/>
    </location>
</feature>
<feature type="domain" description="Peptidase C-terminal archaeal/bacterial" evidence="13">
    <location>
        <begin position="547"/>
        <end position="618"/>
    </location>
</feature>
<dbReference type="InterPro" id="IPR050131">
    <property type="entry name" value="Peptidase_S8_subtilisin-like"/>
</dbReference>
<keyword evidence="4 9" id="KW-0645">Protease</keyword>
<dbReference type="InterPro" id="IPR023828">
    <property type="entry name" value="Peptidase_S8_Ser-AS"/>
</dbReference>
<dbReference type="InterPro" id="IPR000209">
    <property type="entry name" value="Peptidase_S8/S53_dom"/>
</dbReference>
<dbReference type="InterPro" id="IPR015500">
    <property type="entry name" value="Peptidase_S8_subtilisin-rel"/>
</dbReference>
<dbReference type="PROSITE" id="PS00138">
    <property type="entry name" value="SUBTILASE_SER"/>
    <property type="match status" value="1"/>
</dbReference>
<dbReference type="SUPFAM" id="SSF52743">
    <property type="entry name" value="Subtilisin-like"/>
    <property type="match status" value="1"/>
</dbReference>
<evidence type="ECO:0000259" key="13">
    <source>
        <dbReference type="Pfam" id="PF04151"/>
    </source>
</evidence>
<dbReference type="Gene3D" id="3.40.50.200">
    <property type="entry name" value="Peptidase S8/S53 domain"/>
    <property type="match status" value="1"/>
</dbReference>
<keyword evidence="15" id="KW-1185">Reference proteome</keyword>
<dbReference type="PANTHER" id="PTHR43806">
    <property type="entry name" value="PEPTIDASE S8"/>
    <property type="match status" value="1"/>
</dbReference>
<organism evidence="14 15">
    <name type="scientific">Luteibacter pinisoli</name>
    <dbReference type="NCBI Taxonomy" id="2589080"/>
    <lineage>
        <taxon>Bacteria</taxon>
        <taxon>Pseudomonadati</taxon>
        <taxon>Pseudomonadota</taxon>
        <taxon>Gammaproteobacteria</taxon>
        <taxon>Lysobacterales</taxon>
        <taxon>Rhodanobacteraceae</taxon>
        <taxon>Luteibacter</taxon>
    </lineage>
</organism>
<proteinExistence type="inferred from homology"/>